<feature type="compositionally biased region" description="Polar residues" evidence="1">
    <location>
        <begin position="124"/>
        <end position="133"/>
    </location>
</feature>
<evidence type="ECO:0000256" key="1">
    <source>
        <dbReference type="SAM" id="MobiDB-lite"/>
    </source>
</evidence>
<feature type="compositionally biased region" description="Polar residues" evidence="1">
    <location>
        <begin position="104"/>
        <end position="114"/>
    </location>
</feature>
<organism evidence="3">
    <name type="scientific">Anopheles nuneztovari</name>
    <dbReference type="NCBI Taxonomy" id="30067"/>
    <lineage>
        <taxon>Eukaryota</taxon>
        <taxon>Metazoa</taxon>
        <taxon>Ecdysozoa</taxon>
        <taxon>Arthropoda</taxon>
        <taxon>Hexapoda</taxon>
        <taxon>Insecta</taxon>
        <taxon>Pterygota</taxon>
        <taxon>Neoptera</taxon>
        <taxon>Endopterygota</taxon>
        <taxon>Diptera</taxon>
        <taxon>Nematocera</taxon>
        <taxon>Culicoidea</taxon>
        <taxon>Culicidae</taxon>
        <taxon>Anophelinae</taxon>
        <taxon>Anopheles</taxon>
    </lineage>
</organism>
<feature type="signal peptide" evidence="2">
    <location>
        <begin position="1"/>
        <end position="24"/>
    </location>
</feature>
<feature type="region of interest" description="Disordered" evidence="1">
    <location>
        <begin position="76"/>
        <end position="304"/>
    </location>
</feature>
<feature type="compositionally biased region" description="Polar residues" evidence="1">
    <location>
        <begin position="155"/>
        <end position="164"/>
    </location>
</feature>
<keyword evidence="2" id="KW-0732">Signal</keyword>
<feature type="compositionally biased region" description="Acidic residues" evidence="1">
    <location>
        <begin position="230"/>
        <end position="244"/>
    </location>
</feature>
<proteinExistence type="predicted"/>
<feature type="chain" id="PRO_5014766289" evidence="2">
    <location>
        <begin position="25"/>
        <end position="594"/>
    </location>
</feature>
<evidence type="ECO:0000256" key="2">
    <source>
        <dbReference type="SAM" id="SignalP"/>
    </source>
</evidence>
<feature type="compositionally biased region" description="Acidic residues" evidence="1">
    <location>
        <begin position="278"/>
        <end position="290"/>
    </location>
</feature>
<feature type="compositionally biased region" description="Low complexity" evidence="1">
    <location>
        <begin position="76"/>
        <end position="96"/>
    </location>
</feature>
<dbReference type="EMBL" id="GGFF01000054">
    <property type="protein sequence ID" value="MBW20521.1"/>
    <property type="molecule type" value="Transcribed_RNA"/>
</dbReference>
<sequence>MGKVKSELVCQLFFTLLVLTSVQADIKDKMRNSVSFKLTELIRKLFPVDEKADQTVLQNIVPNLINGIKNFIYPPSTTSAPTTTEQTESTQTTDQPPETDDPGEQQTTSTSIASTEEDKHATSEEQTVTTEDQATSSTESINIESSTEAEASTTPGSDESTTASEEGDSDSTVSEEDKTTETPEGETEGTAETEAEASTTPGSDESTTASEEGDSDSTVSEEDKTTETPESPEGETEETAETEAEASTTPGSDESTTASEEGDSDSTVSEEDKTTETPEGETEGTAETEAEASTTPGSDESTTALEDGALSTTTLEPIEECTDYAPPPPALRKLYEKLKPHLNVSSHASPAERKKYPSYRKLMKDITKLPVSSSSFSQKVKAVITSFQSSIDESVELQRKYFEATHVNMLFKLKNHVQKLFNKFTDLVSRSLRNSGVCNVQSQACWDKLNSELPRFMDDMNQEIVTCDVIFNAQIENPQGTLVRKTTVDRIGKEYDNIQAKCLTSGQSNDKILACLMKNLPYYVPRSAAYYSSLENAVNQGTNLMGYVTNMAESCYDSAYDTRTQLFNNGMTKLNACVQGETGSDVQLHQELDK</sequence>
<feature type="compositionally biased region" description="Low complexity" evidence="1">
    <location>
        <begin position="134"/>
        <end position="154"/>
    </location>
</feature>
<accession>A0A2M3YW87</accession>
<reference evidence="3" key="1">
    <citation type="submission" date="2018-01" db="EMBL/GenBank/DDBJ databases">
        <title>An insight into the sialome of Amazonian anophelines.</title>
        <authorList>
            <person name="Ribeiro J.M."/>
            <person name="Scarpassa V."/>
            <person name="Calvo E."/>
        </authorList>
    </citation>
    <scope>NUCLEOTIDE SEQUENCE</scope>
    <source>
        <tissue evidence="3">Salivary glands</tissue>
    </source>
</reference>
<evidence type="ECO:0000313" key="3">
    <source>
        <dbReference type="EMBL" id="MBW20521.1"/>
    </source>
</evidence>
<feature type="compositionally biased region" description="Acidic residues" evidence="1">
    <location>
        <begin position="183"/>
        <end position="195"/>
    </location>
</feature>
<dbReference type="AlphaFoldDB" id="A0A2M3YW87"/>
<protein>
    <submittedName>
        <fullName evidence="3">Putative mucin-22</fullName>
    </submittedName>
</protein>
<name>A0A2M3YW87_9DIPT</name>